<accession>A0A8S5TJ89</accession>
<dbReference type="EMBL" id="BK032835">
    <property type="protein sequence ID" value="DAF63233.1"/>
    <property type="molecule type" value="Genomic_DNA"/>
</dbReference>
<name>A0A8S5TJ89_9CAUD</name>
<evidence type="ECO:0000313" key="1">
    <source>
        <dbReference type="EMBL" id="DAF63233.1"/>
    </source>
</evidence>
<reference evidence="1" key="1">
    <citation type="journal article" date="2021" name="Proc. Natl. Acad. Sci. U.S.A.">
        <title>A Catalog of Tens of Thousands of Viruses from Human Metagenomes Reveals Hidden Associations with Chronic Diseases.</title>
        <authorList>
            <person name="Tisza M.J."/>
            <person name="Buck C.B."/>
        </authorList>
    </citation>
    <scope>NUCLEOTIDE SEQUENCE</scope>
    <source>
        <strain evidence="1">CtIEo13</strain>
    </source>
</reference>
<sequence>MNKVTILKVTFFKEKVNFFGEQSLKKVEFDYECDNKKSIYENECEAFDIAVEKGHNPNRNIKFNIIQSNI</sequence>
<proteinExistence type="predicted"/>
<organism evidence="1">
    <name type="scientific">Siphoviridae sp. ctIEo13</name>
    <dbReference type="NCBI Taxonomy" id="2827833"/>
    <lineage>
        <taxon>Viruses</taxon>
        <taxon>Duplodnaviria</taxon>
        <taxon>Heunggongvirae</taxon>
        <taxon>Uroviricota</taxon>
        <taxon>Caudoviricetes</taxon>
    </lineage>
</organism>
<protein>
    <submittedName>
        <fullName evidence="1">Uncharacterized protein</fullName>
    </submittedName>
</protein>